<sequence length="73" mass="8140">MTSSPTSTELCKDADSRWRRFCGRISRKYIANGISKKMISDGNGFDLVAASSVESMERSRSSRWNGLTADGRF</sequence>
<gene>
    <name evidence="1" type="ORF">UFOPK3267_02483</name>
</gene>
<name>A0A6J7C9G4_9ZZZZ</name>
<reference evidence="1" key="1">
    <citation type="submission" date="2020-05" db="EMBL/GenBank/DDBJ databases">
        <authorList>
            <person name="Chiriac C."/>
            <person name="Salcher M."/>
            <person name="Ghai R."/>
            <person name="Kavagutti S V."/>
        </authorList>
    </citation>
    <scope>NUCLEOTIDE SEQUENCE</scope>
</reference>
<dbReference type="AlphaFoldDB" id="A0A6J7C9G4"/>
<organism evidence="1">
    <name type="scientific">freshwater metagenome</name>
    <dbReference type="NCBI Taxonomy" id="449393"/>
    <lineage>
        <taxon>unclassified sequences</taxon>
        <taxon>metagenomes</taxon>
        <taxon>ecological metagenomes</taxon>
    </lineage>
</organism>
<proteinExistence type="predicted"/>
<protein>
    <submittedName>
        <fullName evidence="1">Unannotated protein</fullName>
    </submittedName>
</protein>
<accession>A0A6J7C9G4</accession>
<evidence type="ECO:0000313" key="1">
    <source>
        <dbReference type="EMBL" id="CAB4852959.1"/>
    </source>
</evidence>
<dbReference type="EMBL" id="CAFBIY010000179">
    <property type="protein sequence ID" value="CAB4852959.1"/>
    <property type="molecule type" value="Genomic_DNA"/>
</dbReference>